<evidence type="ECO:0000313" key="6">
    <source>
        <dbReference type="Proteomes" id="UP000002698"/>
    </source>
</evidence>
<protein>
    <submittedName>
        <fullName evidence="5">HTH-10 family transcription regulator</fullName>
    </submittedName>
</protein>
<dbReference type="EMBL" id="CR936257">
    <property type="protein sequence ID" value="CAI48873.1"/>
    <property type="molecule type" value="Genomic_DNA"/>
</dbReference>
<dbReference type="PANTHER" id="PTHR34236">
    <property type="entry name" value="DIMETHYL SULFOXIDE REDUCTASE TRANSCRIPTIONAL ACTIVATOR"/>
    <property type="match status" value="1"/>
</dbReference>
<dbReference type="GeneID" id="3701185"/>
<evidence type="ECO:0000259" key="3">
    <source>
        <dbReference type="Pfam" id="PF04967"/>
    </source>
</evidence>
<feature type="domain" description="DmsR-like N-terminal" evidence="4">
    <location>
        <begin position="1"/>
        <end position="140"/>
    </location>
</feature>
<dbReference type="HOGENOM" id="CLU_090893_0_0_2"/>
<dbReference type="AlphaFoldDB" id="A0A1U7EV30"/>
<organism evidence="5 6">
    <name type="scientific">Natronomonas pharaonis (strain ATCC 35678 / DSM 2160 / CIP 103997 / JCM 8858 / NBRC 14720 / NCIMB 2260 / Gabara)</name>
    <name type="common">Halobacterium pharaonis</name>
    <dbReference type="NCBI Taxonomy" id="348780"/>
    <lineage>
        <taxon>Archaea</taxon>
        <taxon>Methanobacteriati</taxon>
        <taxon>Methanobacteriota</taxon>
        <taxon>Stenosarchaea group</taxon>
        <taxon>Halobacteria</taxon>
        <taxon>Halobacteriales</taxon>
        <taxon>Natronomonadaceae</taxon>
        <taxon>Natronomonas</taxon>
    </lineage>
</organism>
<dbReference type="RefSeq" id="WP_011322507.1">
    <property type="nucleotide sequence ID" value="NC_007426.1"/>
</dbReference>
<sequence>MSAGIRAEVRVDGGGSCPVAVASADAGTPTYSVARSVTGSDPDRVTEEFMLAAEGTPDAGTDLEAVFDYGSKTMYRFSRERGVGCPCEVIEVEDCPVVDIHTRDGNLHLVFHAADMETLQEVIFSLRERFPSVDVQRLLRDQHEAPEDNLILLDRSRLTDRQREVLETAHEMGYFEHPMGANAGEVADELDITTSTFSEHLAAAQSKLLDAILDA</sequence>
<proteinExistence type="predicted"/>
<reference evidence="5 6" key="1">
    <citation type="journal article" date="2005" name="Genome Res.">
        <title>Living with two extremes: conclusions from the genome sequence of Natronomonas pharaonis.</title>
        <authorList>
            <person name="Falb M."/>
            <person name="Pfeiffer F."/>
            <person name="Palm P."/>
            <person name="Rodewald K."/>
            <person name="Hickmann V."/>
            <person name="Tittor J."/>
            <person name="Oesterhelt D."/>
        </authorList>
    </citation>
    <scope>NUCLEOTIDE SEQUENCE [LARGE SCALE GENOMIC DNA]</scope>
    <source>
        <strain evidence="6">ATCC 35678 / DSM 2160 / CIP 103997 / JCM 8858 / NBRC 14720 / NCIMB 2260 / Gabara</strain>
    </source>
</reference>
<evidence type="ECO:0000256" key="2">
    <source>
        <dbReference type="ARBA" id="ARBA00023163"/>
    </source>
</evidence>
<dbReference type="EnsemblBacteria" id="CAI48873">
    <property type="protein sequence ID" value="CAI48873"/>
    <property type="gene ID" value="NP_1564A"/>
</dbReference>
<dbReference type="Pfam" id="PF04967">
    <property type="entry name" value="HTH_10"/>
    <property type="match status" value="1"/>
</dbReference>
<name>A0A1U7EV30_NATPD</name>
<accession>A0A1U7EV30</accession>
<dbReference type="InterPro" id="IPR007050">
    <property type="entry name" value="HTH_bacterioopsin"/>
</dbReference>
<dbReference type="Pfam" id="PF24277">
    <property type="entry name" value="DmsR_N"/>
    <property type="match status" value="1"/>
</dbReference>
<evidence type="ECO:0000259" key="4">
    <source>
        <dbReference type="Pfam" id="PF24277"/>
    </source>
</evidence>
<evidence type="ECO:0000313" key="5">
    <source>
        <dbReference type="EMBL" id="CAI48873.1"/>
    </source>
</evidence>
<dbReference type="STRING" id="348780.NP_1564A"/>
<dbReference type="Gene3D" id="1.10.10.10">
    <property type="entry name" value="Winged helix-like DNA-binding domain superfamily/Winged helix DNA-binding domain"/>
    <property type="match status" value="1"/>
</dbReference>
<feature type="domain" description="HTH bat-type" evidence="3">
    <location>
        <begin position="158"/>
        <end position="209"/>
    </location>
</feature>
<evidence type="ECO:0000256" key="1">
    <source>
        <dbReference type="ARBA" id="ARBA00023015"/>
    </source>
</evidence>
<dbReference type="InterPro" id="IPR056433">
    <property type="entry name" value="DmsR-like_N"/>
</dbReference>
<dbReference type="Proteomes" id="UP000002698">
    <property type="component" value="Chromosome"/>
</dbReference>
<keyword evidence="1" id="KW-0805">Transcription regulation</keyword>
<gene>
    <name evidence="5" type="ordered locus">NP_1564A</name>
</gene>
<keyword evidence="2" id="KW-0804">Transcription</keyword>
<keyword evidence="6" id="KW-1185">Reference proteome</keyword>
<dbReference type="KEGG" id="nph:NP_1564A"/>
<dbReference type="InterPro" id="IPR036388">
    <property type="entry name" value="WH-like_DNA-bd_sf"/>
</dbReference>
<dbReference type="eggNOG" id="arCOG02280">
    <property type="taxonomic scope" value="Archaea"/>
</dbReference>
<dbReference type="PANTHER" id="PTHR34236:SF1">
    <property type="entry name" value="DIMETHYL SULFOXIDE REDUCTASE TRANSCRIPTIONAL ACTIVATOR"/>
    <property type="match status" value="1"/>
</dbReference>